<dbReference type="GO" id="GO:0007186">
    <property type="term" value="P:G protein-coupled receptor signaling pathway"/>
    <property type="evidence" value="ECO:0007669"/>
    <property type="project" value="InterPro"/>
</dbReference>
<feature type="coiled-coil region" evidence="1">
    <location>
        <begin position="160"/>
        <end position="229"/>
    </location>
</feature>
<protein>
    <submittedName>
        <fullName evidence="3">Uncharacterized protein</fullName>
    </submittedName>
</protein>
<feature type="compositionally biased region" description="Acidic residues" evidence="2">
    <location>
        <begin position="661"/>
        <end position="674"/>
    </location>
</feature>
<feature type="region of interest" description="Disordered" evidence="2">
    <location>
        <begin position="694"/>
        <end position="715"/>
    </location>
</feature>
<feature type="compositionally biased region" description="Basic and acidic residues" evidence="2">
    <location>
        <begin position="700"/>
        <end position="715"/>
    </location>
</feature>
<evidence type="ECO:0000313" key="3">
    <source>
        <dbReference type="EMBL" id="ABF81812.1"/>
    </source>
</evidence>
<feature type="compositionally biased region" description="Low complexity" evidence="2">
    <location>
        <begin position="1880"/>
        <end position="1914"/>
    </location>
</feature>
<sequence length="2267" mass="252257">MASGGPPQSGANANDGVRDVAAEVNRITLLENGVAQFLGLPPRDRSDTLQKALEVIVNDATLEPETMVKIFDTLNAYVLPVYEVCNKTLASTMGAALYYNKIKSPLLPVKADTIFEFITTLQEYLKLDMAEQLTLKTQVQKQLDAMQASGAKSDRLVKDLQTKLARAQQTEKTNAEALERLGQVSTQVAAMQQQQTALAEQVKAKDAAIDNLQQQLALEKANANKSSQEVRQSYDEALKAARDALTKSAQDTADTVDQVKAAAAKELDACKASLDDITGKYTALLKSNEKLVKSSAAVTRELQEAQKMCTLASGQQDHAELRIKELEEQAAASTSLLDTARLNYQQLEDQFKQTTAELAGIKADAQSVADAIKAANDEHQKTKDALAHTQSAYDLTMEQVNEYQAKLQASEAALKEAHDTAKANMTVKAQSRISELEAEAVLGRDTMKVKDAEVRDLKTKLASAKNETAAALSRLADKEDEIETLAKTLADAVESAKQQNETIGRNAAESIKDLALRLKRQEELAKDAEANLANVTRDLERRMKEQAEEYNNNELNYAAALTALQQSSKELEQQLADARRQLAQAQAQAQAQAAQPQPQPPAQPQAAAQPPAQPQAAQAPAQPQPPAQAQPQAEQPPAAQPQAQAAAVIAQGVTEAASVADDGETPMEEIEPPEYEPPAGGVEYEPDMEIEMPPAAFDPEEYRKSQERKKLEESARANPNLVRKPTPKVNMFDFMQSIKKPVPETVEALKARVKELEMMLKLVYDELTRVNAERYQEAATRCMAAENFKRQIKDLRSKNVALRDKLEEARLRFELDKLTYENDYAKQMYKFQENIKVEYKGSVDMVDQLKRENSRLESQITSGRTADDNFYIKSVDAVKKRYDLEAKNMTQKYEADLAAEKLLFEREFSNRSKEVAELRKLYEKEMRAYKRHTESLFNRLRLDYLKYIIKAGIAIGKKELDIIIKDQATKDFVDKAKLQQVQREGPEATLKYLKEINGWDTPTAELNLPPRNPKNLPQFVVVVPRNDDDRQRGPGRMPSDELATTIEVLDQEELPEDPDVENKKQREDQMQRLNAQINLARLQRKYDKTAILSLVPARTSDQPIVEGDPDFKFVHNPVREREIRERLEELKRDGLYVETGTDTELVTPDVDELDKMISDELSTIGTAGDSSVRVGRPLWMDDLQTATGANKVQLYFRVGEPAQSPIPIPDNTTPTGGLHNPLNEGPFFRYGRTGSKTVHAKDLYKMFAIKGDDYLRRYYDVELAIEPTIRYNSKNDADITKFAHKLYVKDTRATLMPKLMLIEPVEYTLALSRIRYYDQVMESITTGRSMPTKSQAVQFVEDVGQMLQGYTGYGINTMLHFRSLYWSHGWANEVRNNLTVGGYRGVEEIIDSDVKRVTMLTMKNLCYFSREAIYMFPELKIDTDKHYDKLLECTRNSRVSTMFTAHRFFTSQVLTVMFDCSARFGYNTDDYRIDLAVMDAYFTILDDMVAKGTSALNSGDQLTTAMRLANLGYCKHFMLWLCVLADVGVSLYWLTPPSWRTFIRRLPPRWGSEYNIFPYSIFATNGATLTTTIKGAMNRRTRDPDGFLRDVLKIKGEKPDPAQRWWMKVLNAVRLTQQLRNVPLGSSEGWHFAFPHYNQLNKPLNTLFQTITITAAMGQVDDVVMSRELDSVQMDSDAVQRGYAHQSRIVMAATGLSTAQISELLDGKPQVIRKMVDGKVAEYTVTAADLNDATSNSYVMHTRFPGELIIPDDAVTQELRDREAFLAATQSVPDIDTGVGAGPRPAAAAGAVGGGGGGAAPVVEDTEMLEMAVDEGAAPPPPPANVMSIENQVQIDQANQAAAAVASQPLPREDIFEDALEEMEVGPSTSTAPAVPPPASAASAAAAVRTRINRNGPGRRNGNRNGNRNGSNRNGNGGDRPGANAMAQAAINEQQIAHRTVEAVAAADVDPSRTMRPTYRDLMQCLLTVNSLRTQPNEPTVDEMSRTTSRLYQALLNFVVDWCSDPFVVFNFPRPPTQFPQVPTDYAKLEKSLANWALFGGKVKFGLSAGDIGLAKTQGLLNAANTTFRVRHMQGVSGSLDRMLGAAAAAVDERSVKACFRPNNNYPGRCVGVKVNDLMGIREKRYLLHALAPKLDRLEDYKPDVHDDCHAYLMWEMVLECIAHDIHSLTVVLVGGNRYNNPPQRIIPAQIQALMHALYTLGSQLPSNLYINFCLDKHLHEYTRKILNNIVSVMPSTVQPKTTKAFVKQLYEILPGPRGPNVASGQS</sequence>
<feature type="coiled-coil region" evidence="1">
    <location>
        <begin position="393"/>
        <end position="420"/>
    </location>
</feature>
<dbReference type="PANTHER" id="PTHR23030">
    <property type="entry name" value="PCD6 INTERACTING PROTEIN-RELATED"/>
    <property type="match status" value="1"/>
</dbReference>
<dbReference type="EMBL" id="DQ177346">
    <property type="protein sequence ID" value="ABF81812.1"/>
    <property type="molecule type" value="Genomic_DNA"/>
</dbReference>
<feature type="region of interest" description="Disordered" evidence="2">
    <location>
        <begin position="572"/>
        <end position="682"/>
    </location>
</feature>
<proteinExistence type="predicted"/>
<feature type="compositionally biased region" description="Low complexity" evidence="2">
    <location>
        <begin position="583"/>
        <end position="596"/>
    </location>
</feature>
<dbReference type="Proteomes" id="UP000106924">
    <property type="component" value="Segment"/>
</dbReference>
<reference evidence="3 4" key="1">
    <citation type="journal article" date="2007" name="J. Virol.">
        <title>Genome sequences of three koi herpesvirus isolates representing the expanding distribution of an emerging disease threatening koi and common carp worldwide.</title>
        <authorList>
            <person name="Aoki T."/>
            <person name="Hirono I."/>
            <person name="Kurokawa K."/>
            <person name="Fukuda H."/>
            <person name="Nahary R."/>
            <person name="Eldar A."/>
            <person name="Davison A.J."/>
            <person name="Waltzek T.B."/>
            <person name="Bercovier H."/>
            <person name="Hedrick R.P."/>
        </authorList>
    </citation>
    <scope>NUCLEOTIDE SEQUENCE [LARGE SCALE GENOMIC DNA]</scope>
    <source>
        <strain evidence="3">KHV-I</strain>
    </source>
</reference>
<dbReference type="InterPro" id="IPR015898">
    <property type="entry name" value="G-protein_gamma-like_dom"/>
</dbReference>
<feature type="coiled-coil region" evidence="1">
    <location>
        <begin position="839"/>
        <end position="866"/>
    </location>
</feature>
<dbReference type="SMR" id="A3QMN6"/>
<feature type="compositionally biased region" description="Low complexity" evidence="2">
    <location>
        <begin position="604"/>
        <end position="621"/>
    </location>
</feature>
<dbReference type="InterPro" id="IPR043472">
    <property type="entry name" value="Macro_dom-like"/>
</dbReference>
<feature type="coiled-coil region" evidence="1">
    <location>
        <begin position="746"/>
        <end position="812"/>
    </location>
</feature>
<name>A3QMN6_CYHV3</name>
<feature type="coiled-coil region" evidence="1">
    <location>
        <begin position="323"/>
        <end position="364"/>
    </location>
</feature>
<dbReference type="SUPFAM" id="SSF52949">
    <property type="entry name" value="Macro domain-like"/>
    <property type="match status" value="1"/>
</dbReference>
<feature type="compositionally biased region" description="Low complexity" evidence="2">
    <location>
        <begin position="629"/>
        <end position="647"/>
    </location>
</feature>
<dbReference type="PANTHER" id="PTHR23030:SF30">
    <property type="entry name" value="TYROSINE-PROTEIN PHOSPHATASE NON-RECEPTOR TYPE 23"/>
    <property type="match status" value="1"/>
</dbReference>
<accession>A3QMN6</accession>
<evidence type="ECO:0000256" key="2">
    <source>
        <dbReference type="SAM" id="MobiDB-lite"/>
    </source>
</evidence>
<evidence type="ECO:0000313" key="4">
    <source>
        <dbReference type="Proteomes" id="UP000106924"/>
    </source>
</evidence>
<dbReference type="PROSITE" id="PS50058">
    <property type="entry name" value="G_PROTEIN_GAMMA"/>
    <property type="match status" value="1"/>
</dbReference>
<keyword evidence="1" id="KW-0175">Coiled coil</keyword>
<feature type="region of interest" description="Disordered" evidence="2">
    <location>
        <begin position="1863"/>
        <end position="1923"/>
    </location>
</feature>
<organism evidence="3 4">
    <name type="scientific">Cyprinid herpesvirus 3</name>
    <name type="common">CyHV-3</name>
    <dbReference type="NCBI Taxonomy" id="180230"/>
    <lineage>
        <taxon>Viruses</taxon>
        <taxon>Duplodnaviria</taxon>
        <taxon>Heunggongvirae</taxon>
        <taxon>Peploviricota</taxon>
        <taxon>Herviviricetes</taxon>
        <taxon>Herpesvirales</taxon>
        <taxon>Alloherpesviridae</taxon>
        <taxon>Cyvirus</taxon>
        <taxon>Cyvirus cyprinidallo3</taxon>
    </lineage>
</organism>
<evidence type="ECO:0000256" key="1">
    <source>
        <dbReference type="SAM" id="Coils"/>
    </source>
</evidence>